<dbReference type="Pfam" id="PF17919">
    <property type="entry name" value="RT_RNaseH_2"/>
    <property type="match status" value="1"/>
</dbReference>
<evidence type="ECO:0000313" key="3">
    <source>
        <dbReference type="EMBL" id="TYK31627.1"/>
    </source>
</evidence>
<proteinExistence type="predicted"/>
<reference evidence="4 5" key="1">
    <citation type="submission" date="2019-08" db="EMBL/GenBank/DDBJ databases">
        <title>Draft genome sequences of two oriental melons (Cucumis melo L. var makuwa).</title>
        <authorList>
            <person name="Kwon S.-Y."/>
        </authorList>
    </citation>
    <scope>NUCLEOTIDE SEQUENCE [LARGE SCALE GENOMIC DNA]</scope>
    <source>
        <strain evidence="5">cv. Chang Bougi</strain>
        <strain evidence="4">cv. SW 3</strain>
        <tissue evidence="2">Leaf</tissue>
    </source>
</reference>
<accession>A0A5A7SME6</accession>
<dbReference type="OrthoDB" id="10055717at2759"/>
<organism evidence="2 4">
    <name type="scientific">Cucumis melo var. makuwa</name>
    <name type="common">Oriental melon</name>
    <dbReference type="NCBI Taxonomy" id="1194695"/>
    <lineage>
        <taxon>Eukaryota</taxon>
        <taxon>Viridiplantae</taxon>
        <taxon>Streptophyta</taxon>
        <taxon>Embryophyta</taxon>
        <taxon>Tracheophyta</taxon>
        <taxon>Spermatophyta</taxon>
        <taxon>Magnoliopsida</taxon>
        <taxon>eudicotyledons</taxon>
        <taxon>Gunneridae</taxon>
        <taxon>Pentapetalae</taxon>
        <taxon>rosids</taxon>
        <taxon>fabids</taxon>
        <taxon>Cucurbitales</taxon>
        <taxon>Cucurbitaceae</taxon>
        <taxon>Benincaseae</taxon>
        <taxon>Cucumis</taxon>
    </lineage>
</organism>
<sequence>MVTKGIVLGHRISKARLEVDPEKIDVVSKLPLPSDVKSDMAIGSMLGEKKDKVIHLIYYASKTLNDAQENYTITEKKLLAVVFAIESTENQVADHLSRLNNEPFQREKKEIEDGFLDEKLFHVEVNKSRWHEPFLYKFGPGQILRMCVPEYETTEIIVRCCDGLAEWEKQGYYNCMNFKSGVLKPMRTPRFTSKRQKHGLTTTSVNANCTLDRRY</sequence>
<dbReference type="Proteomes" id="UP000321947">
    <property type="component" value="Unassembled WGS sequence"/>
</dbReference>
<dbReference type="InterPro" id="IPR041577">
    <property type="entry name" value="RT_RNaseH_2"/>
</dbReference>
<evidence type="ECO:0000313" key="5">
    <source>
        <dbReference type="Proteomes" id="UP000321947"/>
    </source>
</evidence>
<protein>
    <recommendedName>
        <fullName evidence="1">Reverse transcriptase/retrotransposon-derived protein RNase H-like domain-containing protein</fullName>
    </recommendedName>
</protein>
<dbReference type="SUPFAM" id="SSF56672">
    <property type="entry name" value="DNA/RNA polymerases"/>
    <property type="match status" value="1"/>
</dbReference>
<comment type="caution">
    <text evidence="2">The sequence shown here is derived from an EMBL/GenBank/DDBJ whole genome shotgun (WGS) entry which is preliminary data.</text>
</comment>
<dbReference type="AlphaFoldDB" id="A0A5A7SME6"/>
<dbReference type="Proteomes" id="UP000321393">
    <property type="component" value="Unassembled WGS sequence"/>
</dbReference>
<dbReference type="EMBL" id="SSTE01021801">
    <property type="protein sequence ID" value="KAA0032354.1"/>
    <property type="molecule type" value="Genomic_DNA"/>
</dbReference>
<dbReference type="GO" id="GO:0004519">
    <property type="term" value="F:endonuclease activity"/>
    <property type="evidence" value="ECO:0007669"/>
    <property type="project" value="UniProtKB-KW"/>
</dbReference>
<evidence type="ECO:0000259" key="1">
    <source>
        <dbReference type="Pfam" id="PF17919"/>
    </source>
</evidence>
<dbReference type="PANTHER" id="PTHR34072">
    <property type="entry name" value="ENZYMATIC POLYPROTEIN-RELATED"/>
    <property type="match status" value="1"/>
</dbReference>
<evidence type="ECO:0000313" key="2">
    <source>
        <dbReference type="EMBL" id="KAA0032354.1"/>
    </source>
</evidence>
<gene>
    <name evidence="3" type="ORF">E5676_scaffold340G00170</name>
    <name evidence="2" type="ORF">E6C27_scaffold219G002190</name>
</gene>
<evidence type="ECO:0000313" key="4">
    <source>
        <dbReference type="Proteomes" id="UP000321393"/>
    </source>
</evidence>
<dbReference type="InterPro" id="IPR043502">
    <property type="entry name" value="DNA/RNA_pol_sf"/>
</dbReference>
<dbReference type="EMBL" id="SSTD01000030">
    <property type="protein sequence ID" value="TYK31627.1"/>
    <property type="molecule type" value="Genomic_DNA"/>
</dbReference>
<dbReference type="PANTHER" id="PTHR34072:SF57">
    <property type="entry name" value="RNA-DIRECTED DNA POLYMERASE"/>
    <property type="match status" value="1"/>
</dbReference>
<feature type="domain" description="Reverse transcriptase/retrotransposon-derived protein RNase H-like" evidence="1">
    <location>
        <begin position="38"/>
        <end position="90"/>
    </location>
</feature>
<dbReference type="GO" id="GO:0003964">
    <property type="term" value="F:RNA-directed DNA polymerase activity"/>
    <property type="evidence" value="ECO:0007669"/>
    <property type="project" value="UniProtKB-KW"/>
</dbReference>
<dbReference type="GO" id="GO:0016787">
    <property type="term" value="F:hydrolase activity"/>
    <property type="evidence" value="ECO:0007669"/>
    <property type="project" value="UniProtKB-KW"/>
</dbReference>
<name>A0A5A7SME6_CUCMM</name>